<dbReference type="InterPro" id="IPR018392">
    <property type="entry name" value="LysM"/>
</dbReference>
<evidence type="ECO:0000259" key="1">
    <source>
        <dbReference type="PROSITE" id="PS51782"/>
    </source>
</evidence>
<dbReference type="Proteomes" id="UP000730618">
    <property type="component" value="Unassembled WGS sequence"/>
</dbReference>
<dbReference type="Pfam" id="PF10648">
    <property type="entry name" value="Gmad2"/>
    <property type="match status" value="1"/>
</dbReference>
<reference evidence="2 3" key="1">
    <citation type="submission" date="2021-06" db="EMBL/GenBank/DDBJ databases">
        <authorList>
            <person name="Criscuolo A."/>
        </authorList>
    </citation>
    <scope>NUCLEOTIDE SEQUENCE [LARGE SCALE GENOMIC DNA]</scope>
    <source>
        <strain evidence="3">CIP 111802</strain>
    </source>
</reference>
<dbReference type="PANTHER" id="PTHR33734">
    <property type="entry name" value="LYSM DOMAIN-CONTAINING GPI-ANCHORED PROTEIN 2"/>
    <property type="match status" value="1"/>
</dbReference>
<dbReference type="PANTHER" id="PTHR33734:SF22">
    <property type="entry name" value="MEMBRANE-BOUND LYTIC MUREIN TRANSGLYCOSYLASE D"/>
    <property type="match status" value="1"/>
</dbReference>
<comment type="caution">
    <text evidence="2">The sequence shown here is derived from an EMBL/GenBank/DDBJ whole genome shotgun (WGS) entry which is preliminary data.</text>
</comment>
<dbReference type="SMART" id="SM00257">
    <property type="entry name" value="LysM"/>
    <property type="match status" value="3"/>
</dbReference>
<accession>A0ABM8VH20</accession>
<feature type="domain" description="LysM" evidence="1">
    <location>
        <begin position="9"/>
        <end position="57"/>
    </location>
</feature>
<organism evidence="2 3">
    <name type="scientific">Paenibacillus allorhizosphaerae</name>
    <dbReference type="NCBI Taxonomy" id="2849866"/>
    <lineage>
        <taxon>Bacteria</taxon>
        <taxon>Bacillati</taxon>
        <taxon>Bacillota</taxon>
        <taxon>Bacilli</taxon>
        <taxon>Bacillales</taxon>
        <taxon>Paenibacillaceae</taxon>
        <taxon>Paenibacillus</taxon>
    </lineage>
</organism>
<protein>
    <recommendedName>
        <fullName evidence="1">LysM domain-containing protein</fullName>
    </recommendedName>
</protein>
<dbReference type="CDD" id="cd00118">
    <property type="entry name" value="LysM"/>
    <property type="match status" value="3"/>
</dbReference>
<dbReference type="RefSeq" id="WP_218098975.1">
    <property type="nucleotide sequence ID" value="NZ_CAJVCE010000006.1"/>
</dbReference>
<sequence length="268" mass="29268">MPISPGTHLLYTVRPGDTLYTIAEQLGTNVPSLVQINALYPPVTDPNRIFPGQALLARLPGMAEQSSVLYQVQPGDTLYRIAERFSVGVDMLAGLNRMQPSDILPVAQPLYVAAFVYEVEQGDSLYRISRRFGVPMSELIRANRSRPGLSPDVIYPGFRLIVPLPSSTNIVVFQPLPGTRIVPEQHLTGSARAFEATINYQIRDANGHVVTQERAATAAQGAPAFGIFDVQLQFDQTPVTQTGILMVYTRSARDGSIQDLVEVAVAFS</sequence>
<proteinExistence type="predicted"/>
<dbReference type="PROSITE" id="PS51782">
    <property type="entry name" value="LYSM"/>
    <property type="match status" value="3"/>
</dbReference>
<evidence type="ECO:0000313" key="2">
    <source>
        <dbReference type="EMBL" id="CAG7640452.1"/>
    </source>
</evidence>
<evidence type="ECO:0000313" key="3">
    <source>
        <dbReference type="Proteomes" id="UP000730618"/>
    </source>
</evidence>
<name>A0ABM8VH20_9BACL</name>
<feature type="domain" description="LysM" evidence="1">
    <location>
        <begin position="115"/>
        <end position="162"/>
    </location>
</feature>
<dbReference type="Pfam" id="PF01476">
    <property type="entry name" value="LysM"/>
    <property type="match status" value="3"/>
</dbReference>
<feature type="domain" description="LysM" evidence="1">
    <location>
        <begin position="68"/>
        <end position="112"/>
    </location>
</feature>
<dbReference type="InterPro" id="IPR018911">
    <property type="entry name" value="Gmad2_Ig-like_dom"/>
</dbReference>
<gene>
    <name evidence="2" type="ORF">PAECIP111802_02649</name>
</gene>
<keyword evidence="3" id="KW-1185">Reference proteome</keyword>
<dbReference type="EMBL" id="CAJVCE010000006">
    <property type="protein sequence ID" value="CAG7640452.1"/>
    <property type="molecule type" value="Genomic_DNA"/>
</dbReference>